<feature type="transmembrane region" description="Helical" evidence="6">
    <location>
        <begin position="222"/>
        <end position="242"/>
    </location>
</feature>
<feature type="transmembrane region" description="Helical" evidence="6">
    <location>
        <begin position="153"/>
        <end position="173"/>
    </location>
</feature>
<proteinExistence type="predicted"/>
<dbReference type="SUPFAM" id="SSF103481">
    <property type="entry name" value="Multidrug resistance efflux transporter EmrE"/>
    <property type="match status" value="2"/>
</dbReference>
<evidence type="ECO:0000256" key="2">
    <source>
        <dbReference type="ARBA" id="ARBA00022475"/>
    </source>
</evidence>
<dbReference type="RefSeq" id="WP_184640431.1">
    <property type="nucleotide sequence ID" value="NZ_JACIFZ010000004.1"/>
</dbReference>
<dbReference type="AlphaFoldDB" id="A0A840FW50"/>
<comment type="caution">
    <text evidence="8">The sequence shown here is derived from an EMBL/GenBank/DDBJ whole genome shotgun (WGS) entry which is preliminary data.</text>
</comment>
<feature type="transmembrane region" description="Helical" evidence="6">
    <location>
        <begin position="129"/>
        <end position="147"/>
    </location>
</feature>
<protein>
    <submittedName>
        <fullName evidence="8">Drug/metabolite transporter (DMT)-like permease</fullName>
    </submittedName>
</protein>
<feature type="transmembrane region" description="Helical" evidence="6">
    <location>
        <begin position="185"/>
        <end position="210"/>
    </location>
</feature>
<dbReference type="PANTHER" id="PTHR42920">
    <property type="entry name" value="OS03G0707200 PROTEIN-RELATED"/>
    <property type="match status" value="1"/>
</dbReference>
<dbReference type="GO" id="GO:0005886">
    <property type="term" value="C:plasma membrane"/>
    <property type="evidence" value="ECO:0007669"/>
    <property type="project" value="UniProtKB-SubCell"/>
</dbReference>
<dbReference type="Proteomes" id="UP000524450">
    <property type="component" value="Unassembled WGS sequence"/>
</dbReference>
<keyword evidence="5 6" id="KW-0472">Membrane</keyword>
<evidence type="ECO:0000259" key="7">
    <source>
        <dbReference type="Pfam" id="PF00892"/>
    </source>
</evidence>
<evidence type="ECO:0000256" key="3">
    <source>
        <dbReference type="ARBA" id="ARBA00022692"/>
    </source>
</evidence>
<keyword evidence="3 6" id="KW-0812">Transmembrane</keyword>
<evidence type="ECO:0000313" key="9">
    <source>
        <dbReference type="Proteomes" id="UP000524450"/>
    </source>
</evidence>
<dbReference type="InterPro" id="IPR037185">
    <property type="entry name" value="EmrE-like"/>
</dbReference>
<dbReference type="InterPro" id="IPR051258">
    <property type="entry name" value="Diverse_Substrate_Transporter"/>
</dbReference>
<feature type="transmembrane region" description="Helical" evidence="6">
    <location>
        <begin position="102"/>
        <end position="122"/>
    </location>
</feature>
<dbReference type="InterPro" id="IPR000620">
    <property type="entry name" value="EamA_dom"/>
</dbReference>
<gene>
    <name evidence="8" type="ORF">GGD71_004119</name>
</gene>
<sequence>MDSKRNNKLAGIGLAEVMLLLVAAVWGGSYAVAKQATQQLPVLEFIALRFGLTFLVLLPALRPLFGAGARRGLAVGGLLGANLLAIFVCETFGVSLTTASNAAFLISLCVALTPFVEWWLLGQRPARRMFWAAGLSALGAAMLSATSPAELSVGWGDGLMVIAAFLRAVMVCMTRRLAGQHAMPALTLTAAQSGVMALGAALLALAASPAGGAWHMPPATASFWWGMAYLVLLCTVFAFFAQNHAASRSSPSRVSLLMGSEPVFGALIAAYGFGERIGPWGWAGGLLIVGAALWVTMPVREGAGRAVVGDTA</sequence>
<dbReference type="PANTHER" id="PTHR42920:SF5">
    <property type="entry name" value="EAMA DOMAIN-CONTAINING PROTEIN"/>
    <property type="match status" value="1"/>
</dbReference>
<feature type="transmembrane region" description="Helical" evidence="6">
    <location>
        <begin position="280"/>
        <end position="297"/>
    </location>
</feature>
<name>A0A840FW50_9BURK</name>
<feature type="transmembrane region" description="Helical" evidence="6">
    <location>
        <begin position="73"/>
        <end position="96"/>
    </location>
</feature>
<accession>A0A840FW50</accession>
<dbReference type="EMBL" id="JACIFZ010000004">
    <property type="protein sequence ID" value="MBB4223337.1"/>
    <property type="molecule type" value="Genomic_DNA"/>
</dbReference>
<evidence type="ECO:0000256" key="1">
    <source>
        <dbReference type="ARBA" id="ARBA00004651"/>
    </source>
</evidence>
<evidence type="ECO:0000313" key="8">
    <source>
        <dbReference type="EMBL" id="MBB4223337.1"/>
    </source>
</evidence>
<feature type="domain" description="EamA" evidence="7">
    <location>
        <begin position="155"/>
        <end position="296"/>
    </location>
</feature>
<evidence type="ECO:0000256" key="4">
    <source>
        <dbReference type="ARBA" id="ARBA00022989"/>
    </source>
</evidence>
<feature type="domain" description="EamA" evidence="7">
    <location>
        <begin position="15"/>
        <end position="144"/>
    </location>
</feature>
<keyword evidence="4 6" id="KW-1133">Transmembrane helix</keyword>
<dbReference type="Pfam" id="PF00892">
    <property type="entry name" value="EamA"/>
    <property type="match status" value="2"/>
</dbReference>
<feature type="transmembrane region" description="Helical" evidence="6">
    <location>
        <begin position="254"/>
        <end position="274"/>
    </location>
</feature>
<feature type="transmembrane region" description="Helical" evidence="6">
    <location>
        <begin position="39"/>
        <end position="61"/>
    </location>
</feature>
<evidence type="ECO:0000256" key="6">
    <source>
        <dbReference type="SAM" id="Phobius"/>
    </source>
</evidence>
<evidence type="ECO:0000256" key="5">
    <source>
        <dbReference type="ARBA" id="ARBA00023136"/>
    </source>
</evidence>
<keyword evidence="2" id="KW-1003">Cell membrane</keyword>
<comment type="subcellular location">
    <subcellularLocation>
        <location evidence="1">Cell membrane</location>
        <topology evidence="1">Multi-pass membrane protein</topology>
    </subcellularLocation>
</comment>
<organism evidence="8 9">
    <name type="scientific">Variovorax guangxiensis</name>
    <dbReference type="NCBI Taxonomy" id="1775474"/>
    <lineage>
        <taxon>Bacteria</taxon>
        <taxon>Pseudomonadati</taxon>
        <taxon>Pseudomonadota</taxon>
        <taxon>Betaproteobacteria</taxon>
        <taxon>Burkholderiales</taxon>
        <taxon>Comamonadaceae</taxon>
        <taxon>Variovorax</taxon>
    </lineage>
</organism>
<reference evidence="8 9" key="1">
    <citation type="submission" date="2020-08" db="EMBL/GenBank/DDBJ databases">
        <title>Genomic Encyclopedia of Type Strains, Phase IV (KMG-V): Genome sequencing to study the core and pangenomes of soil and plant-associated prokaryotes.</title>
        <authorList>
            <person name="Whitman W."/>
        </authorList>
    </citation>
    <scope>NUCLEOTIDE SEQUENCE [LARGE SCALE GENOMIC DNA]</scope>
    <source>
        <strain evidence="8 9">34/80</strain>
    </source>
</reference>
<feature type="transmembrane region" description="Helical" evidence="6">
    <location>
        <begin position="12"/>
        <end position="33"/>
    </location>
</feature>